<dbReference type="SUPFAM" id="SSF63829">
    <property type="entry name" value="Calcium-dependent phosphotriesterase"/>
    <property type="match status" value="1"/>
</dbReference>
<feature type="non-terminal residue" evidence="1">
    <location>
        <position position="1"/>
    </location>
</feature>
<name>A0A8S3AI02_9BILA</name>
<organism evidence="1 3">
    <name type="scientific">Rotaria magnacalcarata</name>
    <dbReference type="NCBI Taxonomy" id="392030"/>
    <lineage>
        <taxon>Eukaryota</taxon>
        <taxon>Metazoa</taxon>
        <taxon>Spiralia</taxon>
        <taxon>Gnathifera</taxon>
        <taxon>Rotifera</taxon>
        <taxon>Eurotatoria</taxon>
        <taxon>Bdelloidea</taxon>
        <taxon>Philodinida</taxon>
        <taxon>Philodinidae</taxon>
        <taxon>Rotaria</taxon>
    </lineage>
</organism>
<dbReference type="Proteomes" id="UP000676336">
    <property type="component" value="Unassembled WGS sequence"/>
</dbReference>
<evidence type="ECO:0000313" key="2">
    <source>
        <dbReference type="EMBL" id="CAF4893406.1"/>
    </source>
</evidence>
<evidence type="ECO:0000313" key="1">
    <source>
        <dbReference type="EMBL" id="CAF4732949.1"/>
    </source>
</evidence>
<proteinExistence type="predicted"/>
<accession>A0A8S3AI02</accession>
<dbReference type="InterPro" id="IPR011042">
    <property type="entry name" value="6-blade_b-propeller_TolB-like"/>
</dbReference>
<dbReference type="EMBL" id="CAJOBI010132829">
    <property type="protein sequence ID" value="CAF4732949.1"/>
    <property type="molecule type" value="Genomic_DNA"/>
</dbReference>
<comment type="caution">
    <text evidence="1">The sequence shown here is derived from an EMBL/GenBank/DDBJ whole genome shotgun (WGS) entry which is preliminary data.</text>
</comment>
<reference evidence="1" key="1">
    <citation type="submission" date="2021-02" db="EMBL/GenBank/DDBJ databases">
        <authorList>
            <person name="Nowell W R."/>
        </authorList>
    </citation>
    <scope>NUCLEOTIDE SEQUENCE</scope>
</reference>
<evidence type="ECO:0000313" key="3">
    <source>
        <dbReference type="Proteomes" id="UP000676336"/>
    </source>
</evidence>
<gene>
    <name evidence="1" type="ORF">SMN809_LOCUS44350</name>
    <name evidence="2" type="ORF">SMN809_LOCUS51382</name>
</gene>
<protein>
    <submittedName>
        <fullName evidence="1">Uncharacterized protein</fullName>
    </submittedName>
</protein>
<dbReference type="EMBL" id="CAJOBI010172139">
    <property type="protein sequence ID" value="CAF4893406.1"/>
    <property type="molecule type" value="Genomic_DNA"/>
</dbReference>
<dbReference type="AlphaFoldDB" id="A0A8S3AI02"/>
<dbReference type="Gene3D" id="2.120.10.30">
    <property type="entry name" value="TolB, C-terminal domain"/>
    <property type="match status" value="1"/>
</dbReference>
<sequence length="75" mass="8293">MYILDTSNYRILKWRLGEPLGYVIVGNQAAGSGLNQISTSYAMFVDNQYNIYVSDSGNSRVVKWLATNTTAGILV</sequence>